<evidence type="ECO:0000313" key="4">
    <source>
        <dbReference type="Proteomes" id="UP000541033"/>
    </source>
</evidence>
<dbReference type="EMBL" id="JAAMOX010000003">
    <property type="protein sequence ID" value="NIH55234.1"/>
    <property type="molecule type" value="Genomic_DNA"/>
</dbReference>
<reference evidence="3 4" key="1">
    <citation type="submission" date="2020-02" db="EMBL/GenBank/DDBJ databases">
        <title>Sequencing the genomes of 1000 actinobacteria strains.</title>
        <authorList>
            <person name="Klenk H.-P."/>
        </authorList>
    </citation>
    <scope>NUCLEOTIDE SEQUENCE [LARGE SCALE GENOMIC DNA]</scope>
    <source>
        <strain evidence="3 4">DSM 27960</strain>
    </source>
</reference>
<dbReference type="AlphaFoldDB" id="A0A7X5R3Y8"/>
<comment type="caution">
    <text evidence="3">The sequence shown here is derived from an EMBL/GenBank/DDBJ whole genome shotgun (WGS) entry which is preliminary data.</text>
</comment>
<protein>
    <submittedName>
        <fullName evidence="3">Putative MPP superfamily phosphohydrolase</fullName>
    </submittedName>
</protein>
<keyword evidence="1" id="KW-0812">Transmembrane</keyword>
<dbReference type="PANTHER" id="PTHR31302">
    <property type="entry name" value="TRANSMEMBRANE PROTEIN WITH METALLOPHOSPHOESTERASE DOMAIN-RELATED"/>
    <property type="match status" value="1"/>
</dbReference>
<sequence>MTPTDRRRQHPLATTARAVVAAGAAAVVWGTLIERQLFTLREITVPVLPKGQAPIRMLQFSDLHMAPWQFRKQRWVRSLAALNPDLIVNTGDNCGHEQALFAIKHSLEPFKGVPGVFVHGSNDYYGPMLKSPLKYLREPSQKSTKMPTLDNKALTSYFADELGWSDLNNSAARVNLGGRELEFFGLNDPHISYDKPDVMHKQLAELRATSADEAEVTRIGVVHAPYQSALNTLIDEGATTILAGHTHGGQVCIPGYGALTTNCDLPRDQAKGLSTWTHERKTAFLQVSAGLGHSIYAPVRFACRPEATLITLTPAQA</sequence>
<gene>
    <name evidence="3" type="ORF">FHX76_003149</name>
</gene>
<evidence type="ECO:0000313" key="3">
    <source>
        <dbReference type="EMBL" id="NIH55234.1"/>
    </source>
</evidence>
<proteinExistence type="predicted"/>
<dbReference type="Pfam" id="PF00149">
    <property type="entry name" value="Metallophos"/>
    <property type="match status" value="1"/>
</dbReference>
<dbReference type="GO" id="GO:0016020">
    <property type="term" value="C:membrane"/>
    <property type="evidence" value="ECO:0007669"/>
    <property type="project" value="GOC"/>
</dbReference>
<dbReference type="InterPro" id="IPR029052">
    <property type="entry name" value="Metallo-depent_PP-like"/>
</dbReference>
<dbReference type="Gene3D" id="3.60.21.10">
    <property type="match status" value="1"/>
</dbReference>
<dbReference type="InterPro" id="IPR004843">
    <property type="entry name" value="Calcineurin-like_PHP"/>
</dbReference>
<keyword evidence="3" id="KW-0378">Hydrolase</keyword>
<dbReference type="GO" id="GO:0008758">
    <property type="term" value="F:UDP-2,3-diacylglucosamine hydrolase activity"/>
    <property type="evidence" value="ECO:0007669"/>
    <property type="project" value="TreeGrafter"/>
</dbReference>
<dbReference type="SUPFAM" id="SSF56300">
    <property type="entry name" value="Metallo-dependent phosphatases"/>
    <property type="match status" value="1"/>
</dbReference>
<evidence type="ECO:0000256" key="1">
    <source>
        <dbReference type="SAM" id="Phobius"/>
    </source>
</evidence>
<keyword evidence="1" id="KW-1133">Transmembrane helix</keyword>
<feature type="transmembrane region" description="Helical" evidence="1">
    <location>
        <begin position="12"/>
        <end position="32"/>
    </location>
</feature>
<accession>A0A7X5R3Y8</accession>
<name>A0A7X5R3Y8_9MICO</name>
<feature type="domain" description="Calcineurin-like phosphoesterase" evidence="2">
    <location>
        <begin position="56"/>
        <end position="248"/>
    </location>
</feature>
<dbReference type="RefSeq" id="WP_167152242.1">
    <property type="nucleotide sequence ID" value="NZ_JAAMOX010000003.1"/>
</dbReference>
<organism evidence="3 4">
    <name type="scientific">Lysinibacter cavernae</name>
    <dbReference type="NCBI Taxonomy" id="1640652"/>
    <lineage>
        <taxon>Bacteria</taxon>
        <taxon>Bacillati</taxon>
        <taxon>Actinomycetota</taxon>
        <taxon>Actinomycetes</taxon>
        <taxon>Micrococcales</taxon>
        <taxon>Microbacteriaceae</taxon>
        <taxon>Lysinibacter</taxon>
    </lineage>
</organism>
<evidence type="ECO:0000259" key="2">
    <source>
        <dbReference type="Pfam" id="PF00149"/>
    </source>
</evidence>
<dbReference type="InterPro" id="IPR051158">
    <property type="entry name" value="Metallophosphoesterase_sf"/>
</dbReference>
<dbReference type="PANTHER" id="PTHR31302:SF20">
    <property type="entry name" value="CONSERVED PROTEIN"/>
    <property type="match status" value="1"/>
</dbReference>
<keyword evidence="1" id="KW-0472">Membrane</keyword>
<dbReference type="Proteomes" id="UP000541033">
    <property type="component" value="Unassembled WGS sequence"/>
</dbReference>
<keyword evidence="4" id="KW-1185">Reference proteome</keyword>
<dbReference type="GO" id="GO:0009245">
    <property type="term" value="P:lipid A biosynthetic process"/>
    <property type="evidence" value="ECO:0007669"/>
    <property type="project" value="TreeGrafter"/>
</dbReference>